<evidence type="ECO:0000313" key="2">
    <source>
        <dbReference type="Proteomes" id="UP000267096"/>
    </source>
</evidence>
<accession>A0A0M3JVN0</accession>
<evidence type="ECO:0000313" key="1">
    <source>
        <dbReference type="EMBL" id="VDK45729.1"/>
    </source>
</evidence>
<evidence type="ECO:0000313" key="3">
    <source>
        <dbReference type="WBParaSite" id="ASIM_0001228701-mRNA-1"/>
    </source>
</evidence>
<sequence length="105" mass="11552">MVENCGHANASFLVTRQWFGGNFMLEAVVSCVIELGTYEKLLSSPGSGLKSGRIMVHEMVRRRAMHKKRASGSNAALDNATEVYRAKHVSLWLAAWPLLHAAVNV</sequence>
<dbReference type="AlphaFoldDB" id="A0A0M3JVN0"/>
<proteinExistence type="predicted"/>
<dbReference type="WBParaSite" id="ASIM_0001228701-mRNA-1">
    <property type="protein sequence ID" value="ASIM_0001228701-mRNA-1"/>
    <property type="gene ID" value="ASIM_0001228701"/>
</dbReference>
<reference evidence="1 2" key="2">
    <citation type="submission" date="2018-11" db="EMBL/GenBank/DDBJ databases">
        <authorList>
            <consortium name="Pathogen Informatics"/>
        </authorList>
    </citation>
    <scope>NUCLEOTIDE SEQUENCE [LARGE SCALE GENOMIC DNA]</scope>
</reference>
<gene>
    <name evidence="1" type="ORF">ASIM_LOCUS11753</name>
</gene>
<name>A0A0M3JVN0_ANISI</name>
<dbReference type="EMBL" id="UYRR01031099">
    <property type="protein sequence ID" value="VDK45729.1"/>
    <property type="molecule type" value="Genomic_DNA"/>
</dbReference>
<protein>
    <submittedName>
        <fullName evidence="1 3">Uncharacterized protein</fullName>
    </submittedName>
</protein>
<keyword evidence="2" id="KW-1185">Reference proteome</keyword>
<dbReference type="Proteomes" id="UP000267096">
    <property type="component" value="Unassembled WGS sequence"/>
</dbReference>
<organism evidence="3">
    <name type="scientific">Anisakis simplex</name>
    <name type="common">Herring worm</name>
    <dbReference type="NCBI Taxonomy" id="6269"/>
    <lineage>
        <taxon>Eukaryota</taxon>
        <taxon>Metazoa</taxon>
        <taxon>Ecdysozoa</taxon>
        <taxon>Nematoda</taxon>
        <taxon>Chromadorea</taxon>
        <taxon>Rhabditida</taxon>
        <taxon>Spirurina</taxon>
        <taxon>Ascaridomorpha</taxon>
        <taxon>Ascaridoidea</taxon>
        <taxon>Anisakidae</taxon>
        <taxon>Anisakis</taxon>
        <taxon>Anisakis simplex complex</taxon>
    </lineage>
</organism>
<reference evidence="3" key="1">
    <citation type="submission" date="2017-02" db="UniProtKB">
        <authorList>
            <consortium name="WormBaseParasite"/>
        </authorList>
    </citation>
    <scope>IDENTIFICATION</scope>
</reference>